<accession>A0ABQ2V993</accession>
<proteinExistence type="predicted"/>
<gene>
    <name evidence="2" type="ORF">GCM10010211_46640</name>
</gene>
<dbReference type="Proteomes" id="UP000654471">
    <property type="component" value="Unassembled WGS sequence"/>
</dbReference>
<protein>
    <submittedName>
        <fullName evidence="2">Uncharacterized protein</fullName>
    </submittedName>
</protein>
<evidence type="ECO:0000313" key="2">
    <source>
        <dbReference type="EMBL" id="GGU75283.1"/>
    </source>
</evidence>
<comment type="caution">
    <text evidence="2">The sequence shown here is derived from an EMBL/GenBank/DDBJ whole genome shotgun (WGS) entry which is preliminary data.</text>
</comment>
<dbReference type="EMBL" id="BMRP01000016">
    <property type="protein sequence ID" value="GGU75283.1"/>
    <property type="molecule type" value="Genomic_DNA"/>
</dbReference>
<keyword evidence="3" id="KW-1185">Reference proteome</keyword>
<evidence type="ECO:0000256" key="1">
    <source>
        <dbReference type="SAM" id="MobiDB-lite"/>
    </source>
</evidence>
<feature type="region of interest" description="Disordered" evidence="1">
    <location>
        <begin position="135"/>
        <end position="159"/>
    </location>
</feature>
<reference evidence="3" key="1">
    <citation type="journal article" date="2019" name="Int. J. Syst. Evol. Microbiol.">
        <title>The Global Catalogue of Microorganisms (GCM) 10K type strain sequencing project: providing services to taxonomists for standard genome sequencing and annotation.</title>
        <authorList>
            <consortium name="The Broad Institute Genomics Platform"/>
            <consortium name="The Broad Institute Genome Sequencing Center for Infectious Disease"/>
            <person name="Wu L."/>
            <person name="Ma J."/>
        </authorList>
    </citation>
    <scope>NUCLEOTIDE SEQUENCE [LARGE SCALE GENOMIC DNA]</scope>
    <source>
        <strain evidence="3">JCM 3399</strain>
    </source>
</reference>
<organism evidence="2 3">
    <name type="scientific">Streptomyces albospinus</name>
    <dbReference type="NCBI Taxonomy" id="285515"/>
    <lineage>
        <taxon>Bacteria</taxon>
        <taxon>Bacillati</taxon>
        <taxon>Actinomycetota</taxon>
        <taxon>Actinomycetes</taxon>
        <taxon>Kitasatosporales</taxon>
        <taxon>Streptomycetaceae</taxon>
        <taxon>Streptomyces</taxon>
    </lineage>
</organism>
<name>A0ABQ2V993_9ACTN</name>
<sequence>MVRKVENGVDQAPLVVHGQGHRGALVAHRGGVYVGAIGVDLEQMLFAGQGQDSPLRRTMEKNFVEQRETPADLRRFPCGRSGHTIYRRDRRVKEGNAPLSGNGILVWAKRAPRSSPVPRRPVSLRSSRVRRPVQLRSWCSAGKSPGLEPVTNASRTSAA</sequence>
<evidence type="ECO:0000313" key="3">
    <source>
        <dbReference type="Proteomes" id="UP000654471"/>
    </source>
</evidence>